<organism evidence="3 4">
    <name type="scientific">Anoxybacteroides rupiense</name>
    <dbReference type="NCBI Taxonomy" id="311460"/>
    <lineage>
        <taxon>Bacteria</taxon>
        <taxon>Bacillati</taxon>
        <taxon>Bacillota</taxon>
        <taxon>Bacilli</taxon>
        <taxon>Bacillales</taxon>
        <taxon>Anoxybacillaceae</taxon>
        <taxon>Anoxybacteroides</taxon>
    </lineage>
</organism>
<dbReference type="Proteomes" id="UP001339962">
    <property type="component" value="Unassembled WGS sequence"/>
</dbReference>
<dbReference type="EMBL" id="JARTLI010000018">
    <property type="protein sequence ID" value="MED5052252.1"/>
    <property type="molecule type" value="Genomic_DNA"/>
</dbReference>
<feature type="signal peptide" evidence="2">
    <location>
        <begin position="1"/>
        <end position="22"/>
    </location>
</feature>
<accession>A0ABD5IVA4</accession>
<evidence type="ECO:0000256" key="2">
    <source>
        <dbReference type="SAM" id="SignalP"/>
    </source>
</evidence>
<evidence type="ECO:0000313" key="4">
    <source>
        <dbReference type="Proteomes" id="UP001339962"/>
    </source>
</evidence>
<name>A0ABD5IVA4_9BACL</name>
<reference evidence="3 4" key="1">
    <citation type="submission" date="2023-03" db="EMBL/GenBank/DDBJ databases">
        <title>Bacillus Genome Sequencing.</title>
        <authorList>
            <person name="Dunlap C."/>
        </authorList>
    </citation>
    <scope>NUCLEOTIDE SEQUENCE [LARGE SCALE GENOMIC DNA]</scope>
    <source>
        <strain evidence="3 4">NRS-38</strain>
    </source>
</reference>
<protein>
    <submittedName>
        <fullName evidence="3">Uncharacterized protein</fullName>
    </submittedName>
</protein>
<evidence type="ECO:0000256" key="1">
    <source>
        <dbReference type="SAM" id="MobiDB-lite"/>
    </source>
</evidence>
<sequence length="49" mass="5252">MNKKGTLWLITLLAATMLTSCSGDQEKQQKQNQSTDSTGGGMHSSDHGQ</sequence>
<dbReference type="PROSITE" id="PS51257">
    <property type="entry name" value="PROKAR_LIPOPROTEIN"/>
    <property type="match status" value="1"/>
</dbReference>
<dbReference type="RefSeq" id="WP_156450534.1">
    <property type="nucleotide sequence ID" value="NZ_JACIDF010000001.1"/>
</dbReference>
<comment type="caution">
    <text evidence="3">The sequence shown here is derived from an EMBL/GenBank/DDBJ whole genome shotgun (WGS) entry which is preliminary data.</text>
</comment>
<evidence type="ECO:0000313" key="3">
    <source>
        <dbReference type="EMBL" id="MED5052252.1"/>
    </source>
</evidence>
<feature type="chain" id="PRO_5044854857" evidence="2">
    <location>
        <begin position="23"/>
        <end position="49"/>
    </location>
</feature>
<gene>
    <name evidence="3" type="ORF">P9850_10345</name>
</gene>
<dbReference type="AlphaFoldDB" id="A0ABD5IVA4"/>
<keyword evidence="2" id="KW-0732">Signal</keyword>
<feature type="region of interest" description="Disordered" evidence="1">
    <location>
        <begin position="22"/>
        <end position="49"/>
    </location>
</feature>
<proteinExistence type="predicted"/>